<evidence type="ECO:0000256" key="5">
    <source>
        <dbReference type="ARBA" id="ARBA00022618"/>
    </source>
</evidence>
<keyword evidence="4 10" id="KW-1003">Cell membrane</keyword>
<keyword evidence="9 10" id="KW-0131">Cell cycle</keyword>
<evidence type="ECO:0000256" key="3">
    <source>
        <dbReference type="ARBA" id="ARBA00021907"/>
    </source>
</evidence>
<feature type="transmembrane region" description="Helical" evidence="11">
    <location>
        <begin position="226"/>
        <end position="247"/>
    </location>
</feature>
<feature type="transmembrane region" description="Helical" evidence="11">
    <location>
        <begin position="18"/>
        <end position="40"/>
    </location>
</feature>
<evidence type="ECO:0000256" key="6">
    <source>
        <dbReference type="ARBA" id="ARBA00022692"/>
    </source>
</evidence>
<evidence type="ECO:0000313" key="14">
    <source>
        <dbReference type="EMBL" id="KKS97306.1"/>
    </source>
</evidence>
<keyword evidence="8 10" id="KW-0472">Membrane</keyword>
<feature type="domain" description="FtsX extracellular" evidence="13">
    <location>
        <begin position="54"/>
        <end position="145"/>
    </location>
</feature>
<dbReference type="Proteomes" id="UP000034090">
    <property type="component" value="Unassembled WGS sequence"/>
</dbReference>
<protein>
    <recommendedName>
        <fullName evidence="3 10">Cell division protein FtsX</fullName>
    </recommendedName>
</protein>
<evidence type="ECO:0000256" key="1">
    <source>
        <dbReference type="ARBA" id="ARBA00004651"/>
    </source>
</evidence>
<evidence type="ECO:0000256" key="7">
    <source>
        <dbReference type="ARBA" id="ARBA00022989"/>
    </source>
</evidence>
<evidence type="ECO:0000256" key="11">
    <source>
        <dbReference type="SAM" id="Phobius"/>
    </source>
</evidence>
<comment type="similarity">
    <text evidence="2 10">Belongs to the ABC-4 integral membrane protein family. FtsX subfamily.</text>
</comment>
<evidence type="ECO:0000259" key="13">
    <source>
        <dbReference type="Pfam" id="PF18075"/>
    </source>
</evidence>
<dbReference type="PANTHER" id="PTHR47755:SF1">
    <property type="entry name" value="CELL DIVISION PROTEIN FTSX"/>
    <property type="match status" value="1"/>
</dbReference>
<evidence type="ECO:0000259" key="12">
    <source>
        <dbReference type="Pfam" id="PF02687"/>
    </source>
</evidence>
<feature type="transmembrane region" description="Helical" evidence="11">
    <location>
        <begin position="267"/>
        <end position="296"/>
    </location>
</feature>
<evidence type="ECO:0000313" key="15">
    <source>
        <dbReference type="Proteomes" id="UP000034090"/>
    </source>
</evidence>
<dbReference type="GO" id="GO:0005886">
    <property type="term" value="C:plasma membrane"/>
    <property type="evidence" value="ECO:0007669"/>
    <property type="project" value="UniProtKB-SubCell"/>
</dbReference>
<dbReference type="Pfam" id="PF02687">
    <property type="entry name" value="FtsX"/>
    <property type="match status" value="1"/>
</dbReference>
<dbReference type="STRING" id="1618578.UV74_C0013G0428"/>
<dbReference type="InterPro" id="IPR004513">
    <property type="entry name" value="FtsX"/>
</dbReference>
<sequence length="303" mass="32820">MSHFSTGFKSLRRAPFQALAAISVLAITFFVSTLLVLLGYSSNKILQYFETRPQIIAFLKDDAETGEMRALQSRLEGDLRVSQVNYVSKEDALEIYKGATTDNPLLGELVSPSIFPASLEFSASDLSYAEALVGEVKSEKVVESVAFTASLGGESTLGDVIARLKTITLYIRVGGVIAMSLLAATSLVVLMVIIGMRITVQRKEVESLSLLGAGSWFIRAPIMIEAFMYSFIGVIIGWTAALVLVMYSTPGVISYFGQIPVLPRDTLFFFGLFGAIFGGELLIGMIIATFGSYIAISRSLGRK</sequence>
<reference evidence="14 15" key="1">
    <citation type="journal article" date="2015" name="Nature">
        <title>rRNA introns, odd ribosomes, and small enigmatic genomes across a large radiation of phyla.</title>
        <authorList>
            <person name="Brown C.T."/>
            <person name="Hug L.A."/>
            <person name="Thomas B.C."/>
            <person name="Sharon I."/>
            <person name="Castelle C.J."/>
            <person name="Singh A."/>
            <person name="Wilkins M.J."/>
            <person name="Williams K.H."/>
            <person name="Banfield J.F."/>
        </authorList>
    </citation>
    <scope>NUCLEOTIDE SEQUENCE [LARGE SCALE GENOMIC DNA]</scope>
</reference>
<evidence type="ECO:0000256" key="2">
    <source>
        <dbReference type="ARBA" id="ARBA00007379"/>
    </source>
</evidence>
<comment type="caution">
    <text evidence="14">The sequence shown here is derived from an EMBL/GenBank/DDBJ whole genome shotgun (WGS) entry which is preliminary data.</text>
</comment>
<organism evidence="14 15">
    <name type="scientific">Candidatus Woesebacteria bacterium GW2011_GWB1_43_14</name>
    <dbReference type="NCBI Taxonomy" id="1618578"/>
    <lineage>
        <taxon>Bacteria</taxon>
        <taxon>Candidatus Woeseibacteriota</taxon>
    </lineage>
</organism>
<keyword evidence="6 11" id="KW-0812">Transmembrane</keyword>
<dbReference type="InterPro" id="IPR040690">
    <property type="entry name" value="FtsX_ECD"/>
</dbReference>
<keyword evidence="5 10" id="KW-0132">Cell division</keyword>
<gene>
    <name evidence="14" type="ORF">UV74_C0013G0428</name>
</gene>
<evidence type="ECO:0000256" key="10">
    <source>
        <dbReference type="PIRNR" id="PIRNR003097"/>
    </source>
</evidence>
<dbReference type="AlphaFoldDB" id="A0A0G1FQJ4"/>
<dbReference type="Gene3D" id="3.30.70.3040">
    <property type="match status" value="1"/>
</dbReference>
<evidence type="ECO:0000256" key="4">
    <source>
        <dbReference type="ARBA" id="ARBA00022475"/>
    </source>
</evidence>
<dbReference type="EMBL" id="LCFQ01000013">
    <property type="protein sequence ID" value="KKS97306.1"/>
    <property type="molecule type" value="Genomic_DNA"/>
</dbReference>
<dbReference type="GO" id="GO:0051301">
    <property type="term" value="P:cell division"/>
    <property type="evidence" value="ECO:0007669"/>
    <property type="project" value="UniProtKB-KW"/>
</dbReference>
<dbReference type="PIRSF" id="PIRSF003097">
    <property type="entry name" value="FtsX"/>
    <property type="match status" value="1"/>
</dbReference>
<dbReference type="PANTHER" id="PTHR47755">
    <property type="entry name" value="CELL DIVISION PROTEIN FTSX"/>
    <property type="match status" value="1"/>
</dbReference>
<dbReference type="Pfam" id="PF18075">
    <property type="entry name" value="FtsX_ECD"/>
    <property type="match status" value="1"/>
</dbReference>
<feature type="domain" description="ABC3 transporter permease C-terminal" evidence="12">
    <location>
        <begin position="177"/>
        <end position="298"/>
    </location>
</feature>
<accession>A0A0G1FQJ4</accession>
<keyword evidence="7 11" id="KW-1133">Transmembrane helix</keyword>
<dbReference type="InterPro" id="IPR003838">
    <property type="entry name" value="ABC3_permease_C"/>
</dbReference>
<evidence type="ECO:0000256" key="9">
    <source>
        <dbReference type="ARBA" id="ARBA00023306"/>
    </source>
</evidence>
<evidence type="ECO:0000256" key="8">
    <source>
        <dbReference type="ARBA" id="ARBA00023136"/>
    </source>
</evidence>
<name>A0A0G1FQJ4_9BACT</name>
<comment type="subcellular location">
    <subcellularLocation>
        <location evidence="1">Cell membrane</location>
        <topology evidence="1">Multi-pass membrane protein</topology>
    </subcellularLocation>
</comment>
<proteinExistence type="inferred from homology"/>
<feature type="transmembrane region" description="Helical" evidence="11">
    <location>
        <begin position="169"/>
        <end position="194"/>
    </location>
</feature>